<gene>
    <name evidence="1" type="ORF">FHX68_2106</name>
</gene>
<proteinExistence type="predicted"/>
<keyword evidence="2" id="KW-1185">Reference proteome</keyword>
<protein>
    <submittedName>
        <fullName evidence="1">Uncharacterized protein</fullName>
    </submittedName>
</protein>
<evidence type="ECO:0000313" key="1">
    <source>
        <dbReference type="EMBL" id="TQM98081.1"/>
    </source>
</evidence>
<name>A0A543KSQ0_9MICO</name>
<dbReference type="InterPro" id="IPR041197">
    <property type="entry name" value="LD_cluster3"/>
</dbReference>
<sequence length="207" mass="22581">MRDGDESAGTIFLSGSIPDPGRWDGDFDALEITDAVVAFARACLTQNYRIVTAAHPTLAPLLLYVAAEFPPADEPSIIIYQSLLFTDVLPTATRRFEADGVGQLIWTDAHEGDSPEPGHWDSSLELMRTRMLDDTEPQGAAFIGGMEGIRSEFAMFASMHPNRPMCAVKRPGGEAASLRAEGSEALLVDVDQETTYPSLWRAFLSFV</sequence>
<reference evidence="1 2" key="1">
    <citation type="submission" date="2019-06" db="EMBL/GenBank/DDBJ databases">
        <title>Sequencing the genomes of 1000 actinobacteria strains.</title>
        <authorList>
            <person name="Klenk H.-P."/>
        </authorList>
    </citation>
    <scope>NUCLEOTIDE SEQUENCE [LARGE SCALE GENOMIC DNA]</scope>
    <source>
        <strain evidence="1 2">DSM 20427</strain>
    </source>
</reference>
<dbReference type="Proteomes" id="UP000319804">
    <property type="component" value="Unassembled WGS sequence"/>
</dbReference>
<dbReference type="Pfam" id="PF18180">
    <property type="entry name" value="LD_cluster3"/>
    <property type="match status" value="1"/>
</dbReference>
<comment type="caution">
    <text evidence="1">The sequence shown here is derived from an EMBL/GenBank/DDBJ whole genome shotgun (WGS) entry which is preliminary data.</text>
</comment>
<dbReference type="AlphaFoldDB" id="A0A543KSQ0"/>
<dbReference type="EMBL" id="VFPS01000003">
    <property type="protein sequence ID" value="TQM98081.1"/>
    <property type="molecule type" value="Genomic_DNA"/>
</dbReference>
<accession>A0A543KSQ0</accession>
<organism evidence="1 2">
    <name type="scientific">Microbacterium lacticum</name>
    <dbReference type="NCBI Taxonomy" id="33885"/>
    <lineage>
        <taxon>Bacteria</taxon>
        <taxon>Bacillati</taxon>
        <taxon>Actinomycetota</taxon>
        <taxon>Actinomycetes</taxon>
        <taxon>Micrococcales</taxon>
        <taxon>Microbacteriaceae</taxon>
        <taxon>Microbacterium</taxon>
    </lineage>
</organism>
<evidence type="ECO:0000313" key="2">
    <source>
        <dbReference type="Proteomes" id="UP000319804"/>
    </source>
</evidence>